<keyword evidence="5" id="KW-1185">Reference proteome</keyword>
<feature type="region of interest" description="Disordered" evidence="1">
    <location>
        <begin position="322"/>
        <end position="355"/>
    </location>
</feature>
<dbReference type="SUPFAM" id="SSF53474">
    <property type="entry name" value="alpha/beta-Hydrolases"/>
    <property type="match status" value="1"/>
</dbReference>
<comment type="caution">
    <text evidence="4">The sequence shown here is derived from an EMBL/GenBank/DDBJ whole genome shotgun (WGS) entry which is preliminary data.</text>
</comment>
<gene>
    <name evidence="4" type="ORF">Tco025E_03085</name>
</gene>
<feature type="transmembrane region" description="Helical" evidence="2">
    <location>
        <begin position="178"/>
        <end position="200"/>
    </location>
</feature>
<dbReference type="Proteomes" id="UP000284403">
    <property type="component" value="Unassembled WGS sequence"/>
</dbReference>
<name>A0A422PXK6_9TRYP</name>
<evidence type="ECO:0000256" key="1">
    <source>
        <dbReference type="SAM" id="MobiDB-lite"/>
    </source>
</evidence>
<keyword evidence="2" id="KW-1133">Transmembrane helix</keyword>
<dbReference type="AlphaFoldDB" id="A0A422PXK6"/>
<sequence>MNIRVSGNLEGPTVVFLAGWPDTSEVFRDNIMDALASRYRLVGITLPGFDRQSPQLQIVKRCRKVGGEARNGKSYSKTDCLRLPRMGYSFEELVDLFEIALFAVMEHHPFERPILVAHDWGYVIAREFLLLRPYFFSRVVMLDGGGAVADPVTRKDGACSSVVAGGIWWQWCKATLIFMYHLFIIASFLILPTCLGKPILRWFQQLRHRPQYEYTRHLPTWSSETDGEEELLMVPFCIHRDTTDSSRKSVRFLDIFNVLMHFNGGAGDSEKTQDVSCLAAAFNPSQFYYANSCNLYTQPPNPSASGICYTCYRYRAAKPHKSSELPSRRRRPSAMSSGGIHLNSTPSHDDEAVPASVDVDPSSGWIYLRYWMLWVSRLLPSSQRFFIPISVPVLFLYGTEKRIMLHSQEWIEHIEEKGKRDGSQVVAVPGGHWFFAEKKNKKRVAERIVEFLDAE</sequence>
<dbReference type="PANTHER" id="PTHR43798">
    <property type="entry name" value="MONOACYLGLYCEROL LIPASE"/>
    <property type="match status" value="1"/>
</dbReference>
<keyword evidence="2" id="KW-0472">Membrane</keyword>
<evidence type="ECO:0000259" key="3">
    <source>
        <dbReference type="Pfam" id="PF00561"/>
    </source>
</evidence>
<evidence type="ECO:0000256" key="2">
    <source>
        <dbReference type="SAM" id="Phobius"/>
    </source>
</evidence>
<dbReference type="InterPro" id="IPR029058">
    <property type="entry name" value="AB_hydrolase_fold"/>
</dbReference>
<proteinExistence type="predicted"/>
<protein>
    <recommendedName>
        <fullName evidence="3">AB hydrolase-1 domain-containing protein</fullName>
    </recommendedName>
</protein>
<evidence type="ECO:0000313" key="5">
    <source>
        <dbReference type="Proteomes" id="UP000284403"/>
    </source>
</evidence>
<accession>A0A422PXK6</accession>
<dbReference type="GO" id="GO:0016020">
    <property type="term" value="C:membrane"/>
    <property type="evidence" value="ECO:0007669"/>
    <property type="project" value="TreeGrafter"/>
</dbReference>
<dbReference type="GeneID" id="40316696"/>
<dbReference type="EMBL" id="MKKU01000136">
    <property type="protein sequence ID" value="RNF22485.1"/>
    <property type="molecule type" value="Genomic_DNA"/>
</dbReference>
<dbReference type="OrthoDB" id="408373at2759"/>
<evidence type="ECO:0000313" key="4">
    <source>
        <dbReference type="EMBL" id="RNF22485.1"/>
    </source>
</evidence>
<feature type="domain" description="AB hydrolase-1" evidence="3">
    <location>
        <begin position="12"/>
        <end position="144"/>
    </location>
</feature>
<dbReference type="Pfam" id="PF00561">
    <property type="entry name" value="Abhydrolase_1"/>
    <property type="match status" value="1"/>
</dbReference>
<dbReference type="Gene3D" id="3.40.50.1820">
    <property type="entry name" value="alpha/beta hydrolase"/>
    <property type="match status" value="2"/>
</dbReference>
<reference evidence="4 5" key="1">
    <citation type="journal article" date="2018" name="BMC Genomics">
        <title>Genomic comparison of Trypanosoma conorhini and Trypanosoma rangeli to Trypanosoma cruzi strains of high and low virulence.</title>
        <authorList>
            <person name="Bradwell K.R."/>
            <person name="Koparde V.N."/>
            <person name="Matveyev A.V."/>
            <person name="Serrano M.G."/>
            <person name="Alves J.M."/>
            <person name="Parikh H."/>
            <person name="Huang B."/>
            <person name="Lee V."/>
            <person name="Espinosa-Alvarez O."/>
            <person name="Ortiz P.A."/>
            <person name="Costa-Martins A.G."/>
            <person name="Teixeira M.M."/>
            <person name="Buck G.A."/>
        </authorList>
    </citation>
    <scope>NUCLEOTIDE SEQUENCE [LARGE SCALE GENOMIC DNA]</scope>
    <source>
        <strain evidence="4 5">025E</strain>
    </source>
</reference>
<dbReference type="InterPro" id="IPR000073">
    <property type="entry name" value="AB_hydrolase_1"/>
</dbReference>
<organism evidence="4 5">
    <name type="scientific">Trypanosoma conorhini</name>
    <dbReference type="NCBI Taxonomy" id="83891"/>
    <lineage>
        <taxon>Eukaryota</taxon>
        <taxon>Discoba</taxon>
        <taxon>Euglenozoa</taxon>
        <taxon>Kinetoplastea</taxon>
        <taxon>Metakinetoplastina</taxon>
        <taxon>Trypanosomatida</taxon>
        <taxon>Trypanosomatidae</taxon>
        <taxon>Trypanosoma</taxon>
    </lineage>
</organism>
<keyword evidence="2" id="KW-0812">Transmembrane</keyword>
<dbReference type="RefSeq" id="XP_029229870.1">
    <property type="nucleotide sequence ID" value="XM_029370007.1"/>
</dbReference>
<dbReference type="InterPro" id="IPR050266">
    <property type="entry name" value="AB_hydrolase_sf"/>
</dbReference>
<dbReference type="PANTHER" id="PTHR43798:SF33">
    <property type="entry name" value="HYDROLASE, PUTATIVE (AFU_ORTHOLOGUE AFUA_2G14860)-RELATED"/>
    <property type="match status" value="1"/>
</dbReference>